<dbReference type="InterPro" id="IPR025079">
    <property type="entry name" value="DUF3943"/>
</dbReference>
<protein>
    <recommendedName>
        <fullName evidence="2">DUF3943 domain-containing protein</fullName>
    </recommendedName>
</protein>
<proteinExistence type="predicted"/>
<evidence type="ECO:0000259" key="2">
    <source>
        <dbReference type="Pfam" id="PF13084"/>
    </source>
</evidence>
<keyword evidence="1" id="KW-0732">Signal</keyword>
<dbReference type="RefSeq" id="WP_088565006.1">
    <property type="nucleotide sequence ID" value="NZ_CP020946.1"/>
</dbReference>
<evidence type="ECO:0000313" key="4">
    <source>
        <dbReference type="Proteomes" id="UP000197003"/>
    </source>
</evidence>
<dbReference type="EMBL" id="CP020946">
    <property type="protein sequence ID" value="ASD63470.1"/>
    <property type="molecule type" value="Genomic_DNA"/>
</dbReference>
<reference evidence="3 4" key="1">
    <citation type="submission" date="2017-04" db="EMBL/GenBank/DDBJ databases">
        <title>Whole genome sequence of Bdellovibrio bacteriovorus strain SSB218315.</title>
        <authorList>
            <person name="Oyedara O."/>
            <person name="Rodriguez-Perez M.A."/>
        </authorList>
    </citation>
    <scope>NUCLEOTIDE SEQUENCE [LARGE SCALE GENOMIC DNA]</scope>
    <source>
        <strain evidence="3 4">SSB218315</strain>
    </source>
</reference>
<feature type="chain" id="PRO_5013209947" description="DUF3943 domain-containing protein" evidence="1">
    <location>
        <begin position="23"/>
        <end position="366"/>
    </location>
</feature>
<organism evidence="3 4">
    <name type="scientific">Bdellovibrio bacteriovorus</name>
    <dbReference type="NCBI Taxonomy" id="959"/>
    <lineage>
        <taxon>Bacteria</taxon>
        <taxon>Pseudomonadati</taxon>
        <taxon>Bdellovibrionota</taxon>
        <taxon>Bdellovibrionia</taxon>
        <taxon>Bdellovibrionales</taxon>
        <taxon>Pseudobdellovibrionaceae</taxon>
        <taxon>Bdellovibrio</taxon>
    </lineage>
</organism>
<evidence type="ECO:0000256" key="1">
    <source>
        <dbReference type="SAM" id="SignalP"/>
    </source>
</evidence>
<feature type="domain" description="DUF3943" evidence="2">
    <location>
        <begin position="206"/>
        <end position="315"/>
    </location>
</feature>
<dbReference type="Proteomes" id="UP000197003">
    <property type="component" value="Chromosome"/>
</dbReference>
<evidence type="ECO:0000313" key="3">
    <source>
        <dbReference type="EMBL" id="ASD63470.1"/>
    </source>
</evidence>
<dbReference type="Pfam" id="PF13084">
    <property type="entry name" value="DUF3943"/>
    <property type="match status" value="1"/>
</dbReference>
<sequence length="366" mass="41093">MISLMRYMAFGLALLQLQGAAASNFRNPASILTPEPFYQSVPAAKDPVAELIENPYRKYFTKADIERISQEMRAEEHRKQRLIKGQLIMVDTRDQEACQKIQDQLTGNRNMKAVNDVRGLCVQDNTKPIASVMVLRESNEIEWQREVDISGLTSDQSNLYTSTRNVALGAVGVAGLLYMMPESVTNWDKEKMKNLGKNWQDNVKDGPVVDKDDWAINYIGHPYSGAIYYQVARHAGVGPMGSFGYSVLMSTFFWEYGVEAFAEKPSIQDLFITPIIGSIMGELFYRAELKIQKNGGKVWGSKKLGSVLIVLMNPMGAFSDQMNKLFGSKVIKSASARWVVRRHTGVGGHPSVERAPVWGFELQFKF</sequence>
<accession>A0A1Z3N7L7</accession>
<feature type="signal peptide" evidence="1">
    <location>
        <begin position="1"/>
        <end position="22"/>
    </location>
</feature>
<dbReference type="OrthoDB" id="5288222at2"/>
<gene>
    <name evidence="3" type="ORF">B9G79_07750</name>
</gene>
<dbReference type="AlphaFoldDB" id="A0A1Z3N7L7"/>
<name>A0A1Z3N7L7_BDEBC</name>